<gene>
    <name evidence="1" type="ORF">D0Z00_003104</name>
</gene>
<accession>A0ACB6V272</accession>
<comment type="caution">
    <text evidence="1">The sequence shown here is derived from an EMBL/GenBank/DDBJ whole genome shotgun (WGS) entry which is preliminary data.</text>
</comment>
<proteinExistence type="predicted"/>
<reference evidence="1 2" key="1">
    <citation type="journal article" date="2020" name="Front. Microbiol.">
        <title>Phenotypic and Genetic Characterization of the Cheese Ripening Yeast Geotrichum candidum.</title>
        <authorList>
            <person name="Perkins V."/>
            <person name="Vignola S."/>
            <person name="Lessard M.H."/>
            <person name="Plante P.L."/>
            <person name="Corbeil J."/>
            <person name="Dugat-Bony E."/>
            <person name="Frenette M."/>
            <person name="Labrie S."/>
        </authorList>
    </citation>
    <scope>NUCLEOTIDE SEQUENCE [LARGE SCALE GENOMIC DNA]</scope>
    <source>
        <strain evidence="1 2">LMA-1147</strain>
    </source>
</reference>
<dbReference type="EMBL" id="QVQA01000121">
    <property type="protein sequence ID" value="KAF5095529.1"/>
    <property type="molecule type" value="Genomic_DNA"/>
</dbReference>
<sequence>MTMSDPTTTAAATVSDYNLEAASLQETEAQLRQVIETFIELGIIVHDFQGTVEAKEGLVERVNAFSGTGTKDVTFHVHGVIYMGADDIEPGTLEAEVRQLGENIQSIKNEQGYIVIRERIHRNTAESTNARVKWWSIFQIIVVAVNSVFQIYYLKRFFEVKSNV</sequence>
<name>A0ACB6V272_9ASCO</name>
<keyword evidence="2" id="KW-1185">Reference proteome</keyword>
<evidence type="ECO:0000313" key="1">
    <source>
        <dbReference type="EMBL" id="KAF5095529.1"/>
    </source>
</evidence>
<dbReference type="Proteomes" id="UP000744676">
    <property type="component" value="Unassembled WGS sequence"/>
</dbReference>
<organism evidence="1 2">
    <name type="scientific">Geotrichum galactomycetum</name>
    <dbReference type="NCBI Taxonomy" id="27317"/>
    <lineage>
        <taxon>Eukaryota</taxon>
        <taxon>Fungi</taxon>
        <taxon>Dikarya</taxon>
        <taxon>Ascomycota</taxon>
        <taxon>Saccharomycotina</taxon>
        <taxon>Dipodascomycetes</taxon>
        <taxon>Dipodascales</taxon>
        <taxon>Dipodascaceae</taxon>
        <taxon>Geotrichum</taxon>
    </lineage>
</organism>
<protein>
    <submittedName>
        <fullName evidence="1">Uncharacterized protein</fullName>
    </submittedName>
</protein>
<evidence type="ECO:0000313" key="2">
    <source>
        <dbReference type="Proteomes" id="UP000744676"/>
    </source>
</evidence>